<feature type="modified residue" description="4-aspartylphosphate" evidence="2">
    <location>
        <position position="56"/>
    </location>
</feature>
<dbReference type="SUPFAM" id="SSF52172">
    <property type="entry name" value="CheY-like"/>
    <property type="match status" value="1"/>
</dbReference>
<dbReference type="InterPro" id="IPR001789">
    <property type="entry name" value="Sig_transdc_resp-reg_receiver"/>
</dbReference>
<dbReference type="Pfam" id="PF00072">
    <property type="entry name" value="Response_reg"/>
    <property type="match status" value="1"/>
</dbReference>
<dbReference type="PROSITE" id="PS50110">
    <property type="entry name" value="RESPONSE_REGULATORY"/>
    <property type="match status" value="1"/>
</dbReference>
<dbReference type="InterPro" id="IPR011006">
    <property type="entry name" value="CheY-like_superfamily"/>
</dbReference>
<dbReference type="SMART" id="SM00448">
    <property type="entry name" value="REC"/>
    <property type="match status" value="1"/>
</dbReference>
<dbReference type="Gene3D" id="3.40.50.2300">
    <property type="match status" value="1"/>
</dbReference>
<organism evidence="4 5">
    <name type="scientific">Candidatus Roizmanbacteria bacterium CG22_combo_CG10-13_8_21_14_all_38_20</name>
    <dbReference type="NCBI Taxonomy" id="1974862"/>
    <lineage>
        <taxon>Bacteria</taxon>
        <taxon>Candidatus Roizmaniibacteriota</taxon>
    </lineage>
</organism>
<evidence type="ECO:0000313" key="4">
    <source>
        <dbReference type="EMBL" id="PIP61148.1"/>
    </source>
</evidence>
<evidence type="ECO:0000313" key="5">
    <source>
        <dbReference type="Proteomes" id="UP000231246"/>
    </source>
</evidence>
<name>A0A2H0BW01_9BACT</name>
<dbReference type="Proteomes" id="UP000231246">
    <property type="component" value="Unassembled WGS sequence"/>
</dbReference>
<dbReference type="EMBL" id="PCTA01000033">
    <property type="protein sequence ID" value="PIP61148.1"/>
    <property type="molecule type" value="Genomic_DNA"/>
</dbReference>
<comment type="caution">
    <text evidence="4">The sequence shown here is derived from an EMBL/GenBank/DDBJ whole genome shotgun (WGS) entry which is preliminary data.</text>
</comment>
<dbReference type="AlphaFoldDB" id="A0A2H0BW01"/>
<evidence type="ECO:0000256" key="2">
    <source>
        <dbReference type="PROSITE-ProRule" id="PRU00169"/>
    </source>
</evidence>
<accession>A0A2H0BW01</accession>
<protein>
    <recommendedName>
        <fullName evidence="3">Response regulatory domain-containing protein</fullName>
    </recommendedName>
</protein>
<evidence type="ECO:0000259" key="3">
    <source>
        <dbReference type="PROSITE" id="PS50110"/>
    </source>
</evidence>
<sequence>MRNKMSAVLIVEDDKLISDLYKQALTKAGFTPVVVSQVEEGLVELKKGKYDVVLLDLVLPDQTGFSILEQINKDPEILTKVIVTTNFGQSENIEKAYKLGAIDVLLKYNITATEVAEKVKEYLAQSK</sequence>
<dbReference type="GO" id="GO:0000160">
    <property type="term" value="P:phosphorelay signal transduction system"/>
    <property type="evidence" value="ECO:0007669"/>
    <property type="project" value="InterPro"/>
</dbReference>
<reference evidence="4 5" key="1">
    <citation type="submission" date="2017-09" db="EMBL/GenBank/DDBJ databases">
        <title>Depth-based differentiation of microbial function through sediment-hosted aquifers and enrichment of novel symbionts in the deep terrestrial subsurface.</title>
        <authorList>
            <person name="Probst A.J."/>
            <person name="Ladd B."/>
            <person name="Jarett J.K."/>
            <person name="Geller-Mcgrath D.E."/>
            <person name="Sieber C.M."/>
            <person name="Emerson J.B."/>
            <person name="Anantharaman K."/>
            <person name="Thomas B.C."/>
            <person name="Malmstrom R."/>
            <person name="Stieglmeier M."/>
            <person name="Klingl A."/>
            <person name="Woyke T."/>
            <person name="Ryan C.M."/>
            <person name="Banfield J.F."/>
        </authorList>
    </citation>
    <scope>NUCLEOTIDE SEQUENCE [LARGE SCALE GENOMIC DNA]</scope>
    <source>
        <strain evidence="4">CG22_combo_CG10-13_8_21_14_all_38_20</strain>
    </source>
</reference>
<dbReference type="CDD" id="cd00156">
    <property type="entry name" value="REC"/>
    <property type="match status" value="1"/>
</dbReference>
<feature type="domain" description="Response regulatory" evidence="3">
    <location>
        <begin position="7"/>
        <end position="122"/>
    </location>
</feature>
<proteinExistence type="predicted"/>
<dbReference type="PANTHER" id="PTHR44591:SF3">
    <property type="entry name" value="RESPONSE REGULATORY DOMAIN-CONTAINING PROTEIN"/>
    <property type="match status" value="1"/>
</dbReference>
<evidence type="ECO:0000256" key="1">
    <source>
        <dbReference type="ARBA" id="ARBA00022553"/>
    </source>
</evidence>
<gene>
    <name evidence="4" type="ORF">COW99_05135</name>
</gene>
<dbReference type="InterPro" id="IPR050595">
    <property type="entry name" value="Bact_response_regulator"/>
</dbReference>
<keyword evidence="1 2" id="KW-0597">Phosphoprotein</keyword>
<dbReference type="PANTHER" id="PTHR44591">
    <property type="entry name" value="STRESS RESPONSE REGULATOR PROTEIN 1"/>
    <property type="match status" value="1"/>
</dbReference>